<gene>
    <name evidence="2" type="ORF">DFP72DRAFT_925939</name>
</gene>
<name>A0A8H6LY92_9AGAR</name>
<dbReference type="EMBL" id="JACGCI010000105">
    <property type="protein sequence ID" value="KAF6745536.1"/>
    <property type="molecule type" value="Genomic_DNA"/>
</dbReference>
<evidence type="ECO:0000256" key="1">
    <source>
        <dbReference type="SAM" id="MobiDB-lite"/>
    </source>
</evidence>
<reference evidence="2 3" key="1">
    <citation type="submission" date="2020-07" db="EMBL/GenBank/DDBJ databases">
        <title>Comparative genomics of pyrophilous fungi reveals a link between fire events and developmental genes.</title>
        <authorList>
            <consortium name="DOE Joint Genome Institute"/>
            <person name="Steindorff A.S."/>
            <person name="Carver A."/>
            <person name="Calhoun S."/>
            <person name="Stillman K."/>
            <person name="Liu H."/>
            <person name="Lipzen A."/>
            <person name="Pangilinan J."/>
            <person name="Labutti K."/>
            <person name="Bruns T.D."/>
            <person name="Grigoriev I.V."/>
        </authorList>
    </citation>
    <scope>NUCLEOTIDE SEQUENCE [LARGE SCALE GENOMIC DNA]</scope>
    <source>
        <strain evidence="2 3">CBS 144469</strain>
    </source>
</reference>
<accession>A0A8H6LY92</accession>
<keyword evidence="3" id="KW-1185">Reference proteome</keyword>
<sequence>MQRQPIDTSNSRRAWTNHLRAASNSEATSARCWQPVDRITATRSVRRPCHPGSLLGPGLGSANGLGRSLFGVGRLESGFGNRRGHVRGGSGGSGGHPETDVDSGGRGQWGRVGLRRSHSDLGRVRPSKRRTSDGLVRLLDRSGMRDTEDLQGFTHEQKLSPVGTSSFKVSEAFDEENETTVVLTPRAEVNGAAGSSTSNQNGCREERRERLVGIKLGKTKASETSHTWFEAQVGRRQKGLHLDGG</sequence>
<comment type="caution">
    <text evidence="2">The sequence shown here is derived from an EMBL/GenBank/DDBJ whole genome shotgun (WGS) entry which is preliminary data.</text>
</comment>
<evidence type="ECO:0000313" key="3">
    <source>
        <dbReference type="Proteomes" id="UP000521943"/>
    </source>
</evidence>
<organism evidence="2 3">
    <name type="scientific">Ephemerocybe angulata</name>
    <dbReference type="NCBI Taxonomy" id="980116"/>
    <lineage>
        <taxon>Eukaryota</taxon>
        <taxon>Fungi</taxon>
        <taxon>Dikarya</taxon>
        <taxon>Basidiomycota</taxon>
        <taxon>Agaricomycotina</taxon>
        <taxon>Agaricomycetes</taxon>
        <taxon>Agaricomycetidae</taxon>
        <taxon>Agaricales</taxon>
        <taxon>Agaricineae</taxon>
        <taxon>Psathyrellaceae</taxon>
        <taxon>Ephemerocybe</taxon>
    </lineage>
</organism>
<dbReference type="Proteomes" id="UP000521943">
    <property type="component" value="Unassembled WGS sequence"/>
</dbReference>
<proteinExistence type="predicted"/>
<feature type="region of interest" description="Disordered" evidence="1">
    <location>
        <begin position="79"/>
        <end position="132"/>
    </location>
</feature>
<evidence type="ECO:0000313" key="2">
    <source>
        <dbReference type="EMBL" id="KAF6745536.1"/>
    </source>
</evidence>
<dbReference type="AlphaFoldDB" id="A0A8H6LY92"/>
<protein>
    <submittedName>
        <fullName evidence="2">Uncharacterized protein</fullName>
    </submittedName>
</protein>